<dbReference type="InterPro" id="IPR050789">
    <property type="entry name" value="Diverse_Enzym_Activities"/>
</dbReference>
<feature type="signal peptide" evidence="1">
    <location>
        <begin position="1"/>
        <end position="20"/>
    </location>
</feature>
<organism evidence="3 4">
    <name type="scientific">Amphiplicatus metriothermophilus</name>
    <dbReference type="NCBI Taxonomy" id="1519374"/>
    <lineage>
        <taxon>Bacteria</taxon>
        <taxon>Pseudomonadati</taxon>
        <taxon>Pseudomonadota</taxon>
        <taxon>Alphaproteobacteria</taxon>
        <taxon>Parvularculales</taxon>
        <taxon>Parvularculaceae</taxon>
        <taxon>Amphiplicatus</taxon>
    </lineage>
</organism>
<feature type="chain" id="PRO_5012986573" evidence="1">
    <location>
        <begin position="21"/>
        <end position="446"/>
    </location>
</feature>
<evidence type="ECO:0000313" key="4">
    <source>
        <dbReference type="Proteomes" id="UP000198346"/>
    </source>
</evidence>
<feature type="domain" description="Beta-lactamase-related" evidence="2">
    <location>
        <begin position="189"/>
        <end position="402"/>
    </location>
</feature>
<protein>
    <submittedName>
        <fullName evidence="3">Beta-lactamase</fullName>
    </submittedName>
</protein>
<proteinExistence type="predicted"/>
<dbReference type="RefSeq" id="WP_089412668.1">
    <property type="nucleotide sequence ID" value="NZ_FZQA01000005.1"/>
</dbReference>
<evidence type="ECO:0000256" key="1">
    <source>
        <dbReference type="SAM" id="SignalP"/>
    </source>
</evidence>
<evidence type="ECO:0000259" key="2">
    <source>
        <dbReference type="Pfam" id="PF00144"/>
    </source>
</evidence>
<keyword evidence="4" id="KW-1185">Reference proteome</keyword>
<dbReference type="InterPro" id="IPR012338">
    <property type="entry name" value="Beta-lactam/transpept-like"/>
</dbReference>
<dbReference type="Pfam" id="PF00144">
    <property type="entry name" value="Beta-lactamase"/>
    <property type="match status" value="1"/>
</dbReference>
<dbReference type="EMBL" id="FZQA01000005">
    <property type="protein sequence ID" value="SNT74475.1"/>
    <property type="molecule type" value="Genomic_DNA"/>
</dbReference>
<dbReference type="OrthoDB" id="5377981at2"/>
<name>A0A239PW53_9PROT</name>
<evidence type="ECO:0000313" key="3">
    <source>
        <dbReference type="EMBL" id="SNT74475.1"/>
    </source>
</evidence>
<dbReference type="AlphaFoldDB" id="A0A239PW53"/>
<dbReference type="Gene3D" id="3.40.710.10">
    <property type="entry name" value="DD-peptidase/beta-lactamase superfamily"/>
    <property type="match status" value="1"/>
</dbReference>
<dbReference type="InterPro" id="IPR001466">
    <property type="entry name" value="Beta-lactam-related"/>
</dbReference>
<keyword evidence="1" id="KW-0732">Signal</keyword>
<reference evidence="3 4" key="1">
    <citation type="submission" date="2017-07" db="EMBL/GenBank/DDBJ databases">
        <authorList>
            <person name="Sun Z.S."/>
            <person name="Albrecht U."/>
            <person name="Echele G."/>
            <person name="Lee C.C."/>
        </authorList>
    </citation>
    <scope>NUCLEOTIDE SEQUENCE [LARGE SCALE GENOMIC DNA]</scope>
    <source>
        <strain evidence="3 4">CGMCC 1.12710</strain>
    </source>
</reference>
<dbReference type="PANTHER" id="PTHR43283">
    <property type="entry name" value="BETA-LACTAMASE-RELATED"/>
    <property type="match status" value="1"/>
</dbReference>
<dbReference type="SUPFAM" id="SSF56601">
    <property type="entry name" value="beta-lactamase/transpeptidase-like"/>
    <property type="match status" value="1"/>
</dbReference>
<accession>A0A239PW53</accession>
<gene>
    <name evidence="3" type="ORF">SAMN06297382_2199</name>
</gene>
<dbReference type="Proteomes" id="UP000198346">
    <property type="component" value="Unassembled WGS sequence"/>
</dbReference>
<dbReference type="PANTHER" id="PTHR43283:SF3">
    <property type="entry name" value="BETA-LACTAMASE FAMILY PROTEIN (AFU_ORTHOLOGUE AFUA_5G07500)"/>
    <property type="match status" value="1"/>
</dbReference>
<sequence length="446" mass="47633">MMKSALLAFAFLSFATAASAQEAATADTPGATSAGSSYVQPKDWSGATEGPLTVFTAPEGDLDIAIVEVGAANDAGEAAAKAWSLYDPEANREVRLATPAAPANGWDERVNLSYETSPAEQATVSALSLRKGDAWTVLIVNGSQATANKRSAAVSLVREALQPAGYERENFAGKEAHRLTPERVQALRDFVAEAADILDVPGVGLALIDQGEVVWQGGVGVRALGSDKPVDAKTKFMVASNTKGMSTLLLSILADEGKLEWDQRVVDLYPDFRLGSESTTNATLVRHLVCACTGLPRKDWAFILADQGAPAADTFRQLAETQPTSDFGELFQYNNPMAAAAGYLGGALAYPDMEIGAAYDKAMEDRVFGPLGMKDTTFDFDEGMRGNWAKPHGLDVDGRTRVMSNDFNYGPYPYRPAGGAFLTKPRWRSHSLCNHGIGSEGRPIRL</sequence>